<dbReference type="EMBL" id="AACS02000002">
    <property type="protein sequence ID" value="EFI28461.1"/>
    <property type="molecule type" value="Genomic_DNA"/>
</dbReference>
<evidence type="ECO:0000256" key="2">
    <source>
        <dbReference type="ARBA" id="ARBA00023163"/>
    </source>
</evidence>
<dbReference type="PROSITE" id="PS50118">
    <property type="entry name" value="HMG_BOX_2"/>
    <property type="match status" value="1"/>
</dbReference>
<evidence type="ECO:0000313" key="6">
    <source>
        <dbReference type="EMBL" id="EFI28461.1"/>
    </source>
</evidence>
<dbReference type="InterPro" id="IPR050140">
    <property type="entry name" value="SRY-related_HMG-box_TF-like"/>
</dbReference>
<dbReference type="SUPFAM" id="SSF47095">
    <property type="entry name" value="HMG-box"/>
    <property type="match status" value="1"/>
</dbReference>
<dbReference type="GeneID" id="9379077"/>
<keyword evidence="1 3" id="KW-0238">DNA-binding</keyword>
<feature type="domain" description="HMG box" evidence="5">
    <location>
        <begin position="87"/>
        <end position="165"/>
    </location>
</feature>
<feature type="region of interest" description="Disordered" evidence="4">
    <location>
        <begin position="48"/>
        <end position="87"/>
    </location>
</feature>
<evidence type="ECO:0000256" key="3">
    <source>
        <dbReference type="PROSITE-ProRule" id="PRU00267"/>
    </source>
</evidence>
<dbReference type="GO" id="GO:0005634">
    <property type="term" value="C:nucleus"/>
    <property type="evidence" value="ECO:0007669"/>
    <property type="project" value="UniProtKB-UniRule"/>
</dbReference>
<dbReference type="GO" id="GO:0030154">
    <property type="term" value="P:cell differentiation"/>
    <property type="evidence" value="ECO:0007669"/>
    <property type="project" value="TreeGrafter"/>
</dbReference>
<feature type="compositionally biased region" description="Low complexity" evidence="4">
    <location>
        <begin position="59"/>
        <end position="69"/>
    </location>
</feature>
<dbReference type="GO" id="GO:0000978">
    <property type="term" value="F:RNA polymerase II cis-regulatory region sequence-specific DNA binding"/>
    <property type="evidence" value="ECO:0007669"/>
    <property type="project" value="TreeGrafter"/>
</dbReference>
<dbReference type="SMART" id="SM00398">
    <property type="entry name" value="HMG"/>
    <property type="match status" value="1"/>
</dbReference>
<dbReference type="Gene3D" id="1.10.30.10">
    <property type="entry name" value="High mobility group box domain"/>
    <property type="match status" value="1"/>
</dbReference>
<dbReference type="GO" id="GO:0001228">
    <property type="term" value="F:DNA-binding transcription activator activity, RNA polymerase II-specific"/>
    <property type="evidence" value="ECO:0007669"/>
    <property type="project" value="TreeGrafter"/>
</dbReference>
<dbReference type="eggNOG" id="KOG0527">
    <property type="taxonomic scope" value="Eukaryota"/>
</dbReference>
<keyword evidence="7" id="KW-1185">Reference proteome</keyword>
<dbReference type="OrthoDB" id="6247875at2759"/>
<protein>
    <recommendedName>
        <fullName evidence="5">HMG box domain-containing protein</fullName>
    </recommendedName>
</protein>
<dbReference type="VEuPathDB" id="FungiDB:CC1G_13994"/>
<dbReference type="KEGG" id="cci:CC1G_13994"/>
<dbReference type="PANTHER" id="PTHR10270:SF161">
    <property type="entry name" value="SEX-DETERMINING REGION Y PROTEIN"/>
    <property type="match status" value="1"/>
</dbReference>
<keyword evidence="2" id="KW-0804">Transcription</keyword>
<dbReference type="OMA" id="PTHNENS"/>
<feature type="region of interest" description="Disordered" evidence="4">
    <location>
        <begin position="159"/>
        <end position="186"/>
    </location>
</feature>
<proteinExistence type="predicted"/>
<dbReference type="RefSeq" id="XP_002911955.1">
    <property type="nucleotide sequence ID" value="XM_002911909.1"/>
</dbReference>
<dbReference type="InParanoid" id="D6RL01"/>
<dbReference type="InterPro" id="IPR009071">
    <property type="entry name" value="HMG_box_dom"/>
</dbReference>
<evidence type="ECO:0000256" key="4">
    <source>
        <dbReference type="SAM" id="MobiDB-lite"/>
    </source>
</evidence>
<accession>D6RL01</accession>
<dbReference type="HOGENOM" id="CLU_563883_0_0_1"/>
<comment type="caution">
    <text evidence="6">The sequence shown here is derived from an EMBL/GenBank/DDBJ whole genome shotgun (WGS) entry which is preliminary data.</text>
</comment>
<keyword evidence="3" id="KW-0539">Nucleus</keyword>
<dbReference type="Proteomes" id="UP000001861">
    <property type="component" value="Unassembled WGS sequence"/>
</dbReference>
<feature type="region of interest" description="Disordered" evidence="4">
    <location>
        <begin position="107"/>
        <end position="127"/>
    </location>
</feature>
<organism evidence="6 7">
    <name type="scientific">Coprinopsis cinerea (strain Okayama-7 / 130 / ATCC MYA-4618 / FGSC 9003)</name>
    <name type="common">Inky cap fungus</name>
    <name type="synonym">Hormographiella aspergillata</name>
    <dbReference type="NCBI Taxonomy" id="240176"/>
    <lineage>
        <taxon>Eukaryota</taxon>
        <taxon>Fungi</taxon>
        <taxon>Dikarya</taxon>
        <taxon>Basidiomycota</taxon>
        <taxon>Agaricomycotina</taxon>
        <taxon>Agaricomycetes</taxon>
        <taxon>Agaricomycetidae</taxon>
        <taxon>Agaricales</taxon>
        <taxon>Agaricineae</taxon>
        <taxon>Psathyrellaceae</taxon>
        <taxon>Coprinopsis</taxon>
    </lineage>
</organism>
<evidence type="ECO:0000256" key="1">
    <source>
        <dbReference type="ARBA" id="ARBA00023125"/>
    </source>
</evidence>
<dbReference type="InterPro" id="IPR036910">
    <property type="entry name" value="HMG_box_dom_sf"/>
</dbReference>
<sequence length="427" mass="46906">MSSLARLLGWTPPTNADYIDVVVPDHIAHQQQQQQEYLDANGAQLQYHANGGYPYNQPSSPASSTSNFSDTEKSPEPSGKKGDPNWVARPRNEFILFRCDYVRKHTKEGGTGKRTRRAPGQESEKTLSKLAAEAWRALSPEERLYWREQANIERSDHAKKYPDYRYRPKKSTTGRKRQSRSSMSVLRMHSPLRKAVSTPYLSGGPMDNQPWGSLPPPPLPHRSLAHQRHGSLHFNYGMPMVGHPPSSFHSSGVATPALSDTMSMQNSVSSSLVNWNGESSHPIISAPQPTPYIAPAMIPNSLIDPALLQSSSPQKTTNAINGGPATQTFSDVGYGVPDQLSRQSSFAPGLISRTSSTTDSGYMLNNSSSAIAYTEAGAPVVMDEFGMPNMPHPTTINPSEYFGSSAEMTPDEMFVMDGEEYFPPTAY</sequence>
<dbReference type="CDD" id="cd01389">
    <property type="entry name" value="HMG-box_ROX1-like"/>
    <property type="match status" value="1"/>
</dbReference>
<dbReference type="AlphaFoldDB" id="D6RL01"/>
<feature type="compositionally biased region" description="Basic and acidic residues" evidence="4">
    <location>
        <begin position="70"/>
        <end position="83"/>
    </location>
</feature>
<evidence type="ECO:0000259" key="5">
    <source>
        <dbReference type="PROSITE" id="PS50118"/>
    </source>
</evidence>
<dbReference type="SMR" id="D6RL01"/>
<name>D6RL01_COPC7</name>
<feature type="DNA-binding region" description="HMG box" evidence="3">
    <location>
        <begin position="87"/>
        <end position="165"/>
    </location>
</feature>
<feature type="compositionally biased region" description="Basic residues" evidence="4">
    <location>
        <begin position="167"/>
        <end position="179"/>
    </location>
</feature>
<reference evidence="6 7" key="1">
    <citation type="journal article" date="2010" name="Proc. Natl. Acad. Sci. U.S.A.">
        <title>Insights into evolution of multicellular fungi from the assembled chromosomes of the mushroom Coprinopsis cinerea (Coprinus cinereus).</title>
        <authorList>
            <person name="Stajich J.E."/>
            <person name="Wilke S.K."/>
            <person name="Ahren D."/>
            <person name="Au C.H."/>
            <person name="Birren B.W."/>
            <person name="Borodovsky M."/>
            <person name="Burns C."/>
            <person name="Canback B."/>
            <person name="Casselton L.A."/>
            <person name="Cheng C.K."/>
            <person name="Deng J."/>
            <person name="Dietrich F.S."/>
            <person name="Fargo D.C."/>
            <person name="Farman M.L."/>
            <person name="Gathman A.C."/>
            <person name="Goldberg J."/>
            <person name="Guigo R."/>
            <person name="Hoegger P.J."/>
            <person name="Hooker J.B."/>
            <person name="Huggins A."/>
            <person name="James T.Y."/>
            <person name="Kamada T."/>
            <person name="Kilaru S."/>
            <person name="Kodira C."/>
            <person name="Kues U."/>
            <person name="Kupfer D."/>
            <person name="Kwan H.S."/>
            <person name="Lomsadze A."/>
            <person name="Li W."/>
            <person name="Lilly W.W."/>
            <person name="Ma L.J."/>
            <person name="Mackey A.J."/>
            <person name="Manning G."/>
            <person name="Martin F."/>
            <person name="Muraguchi H."/>
            <person name="Natvig D.O."/>
            <person name="Palmerini H."/>
            <person name="Ramesh M.A."/>
            <person name="Rehmeyer C.J."/>
            <person name="Roe B.A."/>
            <person name="Shenoy N."/>
            <person name="Stanke M."/>
            <person name="Ter-Hovhannisyan V."/>
            <person name="Tunlid A."/>
            <person name="Velagapudi R."/>
            <person name="Vision T.J."/>
            <person name="Zeng Q."/>
            <person name="Zolan M.E."/>
            <person name="Pukkila P.J."/>
        </authorList>
    </citation>
    <scope>NUCLEOTIDE SEQUENCE [LARGE SCALE GENOMIC DNA]</scope>
    <source>
        <strain evidence="7">Okayama-7 / 130 / ATCC MYA-4618 / FGSC 9003</strain>
    </source>
</reference>
<dbReference type="PANTHER" id="PTHR10270">
    <property type="entry name" value="SOX TRANSCRIPTION FACTOR"/>
    <property type="match status" value="1"/>
</dbReference>
<evidence type="ECO:0000313" key="7">
    <source>
        <dbReference type="Proteomes" id="UP000001861"/>
    </source>
</evidence>
<gene>
    <name evidence="6" type="ORF">CC1G_13994</name>
</gene>